<reference evidence="1" key="1">
    <citation type="journal article" date="2013" name="Environ. Microbiol.">
        <title>Microbiota from the distal guts of lean and obese adolescents exhibit partial functional redundancy besides clear differences in community structure.</title>
        <authorList>
            <person name="Ferrer M."/>
            <person name="Ruiz A."/>
            <person name="Lanza F."/>
            <person name="Haange S.B."/>
            <person name="Oberbach A."/>
            <person name="Till H."/>
            <person name="Bargiela R."/>
            <person name="Campoy C."/>
            <person name="Segura M.T."/>
            <person name="Richter M."/>
            <person name="von Bergen M."/>
            <person name="Seifert J."/>
            <person name="Suarez A."/>
        </authorList>
    </citation>
    <scope>NUCLEOTIDE SEQUENCE</scope>
</reference>
<protein>
    <submittedName>
        <fullName evidence="1">Uncharacterized protein</fullName>
    </submittedName>
</protein>
<sequence>MISSNALKELGEDEFIKMMRFVDWLWYSDEGLTLTKWGKEGETYTVTDGTYSLTPGYTAKACPSDRPPTIRSTCVKSWATPAATSCIPATPSC</sequence>
<dbReference type="AlphaFoldDB" id="K1THR3"/>
<organism evidence="1">
    <name type="scientific">human gut metagenome</name>
    <dbReference type="NCBI Taxonomy" id="408170"/>
    <lineage>
        <taxon>unclassified sequences</taxon>
        <taxon>metagenomes</taxon>
        <taxon>organismal metagenomes</taxon>
    </lineage>
</organism>
<name>K1THR3_9ZZZZ</name>
<dbReference type="Gene3D" id="3.40.190.10">
    <property type="entry name" value="Periplasmic binding protein-like II"/>
    <property type="match status" value="1"/>
</dbReference>
<comment type="caution">
    <text evidence="1">The sequence shown here is derived from an EMBL/GenBank/DDBJ whole genome shotgun (WGS) entry which is preliminary data.</text>
</comment>
<dbReference type="SUPFAM" id="SSF53850">
    <property type="entry name" value="Periplasmic binding protein-like II"/>
    <property type="match status" value="1"/>
</dbReference>
<accession>K1THR3</accession>
<proteinExistence type="predicted"/>
<evidence type="ECO:0000313" key="1">
    <source>
        <dbReference type="EMBL" id="EKC65875.1"/>
    </source>
</evidence>
<dbReference type="EMBL" id="AJWY01006784">
    <property type="protein sequence ID" value="EKC65875.1"/>
    <property type="molecule type" value="Genomic_DNA"/>
</dbReference>
<gene>
    <name evidence="1" type="ORF">LEA_10095</name>
</gene>